<feature type="transmembrane region" description="Helical" evidence="1">
    <location>
        <begin position="57"/>
        <end position="76"/>
    </location>
</feature>
<proteinExistence type="predicted"/>
<keyword evidence="1" id="KW-1133">Transmembrane helix</keyword>
<dbReference type="Proteomes" id="UP000664144">
    <property type="component" value="Unassembled WGS sequence"/>
</dbReference>
<protein>
    <submittedName>
        <fullName evidence="2">DUF4184 family protein</fullName>
    </submittedName>
</protein>
<dbReference type="InterPro" id="IPR025238">
    <property type="entry name" value="DUF4184"/>
</dbReference>
<name>A0A939JBI1_9BACT</name>
<feature type="transmembrane region" description="Helical" evidence="1">
    <location>
        <begin position="218"/>
        <end position="240"/>
    </location>
</feature>
<gene>
    <name evidence="2" type="ORF">J0X19_02575</name>
</gene>
<dbReference type="RefSeq" id="WP_206980647.1">
    <property type="nucleotide sequence ID" value="NZ_JAFLQZ010000002.1"/>
</dbReference>
<feature type="transmembrane region" description="Helical" evidence="1">
    <location>
        <begin position="155"/>
        <end position="180"/>
    </location>
</feature>
<reference evidence="2" key="1">
    <citation type="submission" date="2021-03" db="EMBL/GenBank/DDBJ databases">
        <authorList>
            <person name="Kim M.K."/>
        </authorList>
    </citation>
    <scope>NUCLEOTIDE SEQUENCE</scope>
    <source>
        <strain evidence="2">BT186</strain>
    </source>
</reference>
<dbReference type="EMBL" id="JAFLQZ010000002">
    <property type="protein sequence ID" value="MBO0356818.1"/>
    <property type="molecule type" value="Genomic_DNA"/>
</dbReference>
<evidence type="ECO:0000256" key="1">
    <source>
        <dbReference type="SAM" id="Phobius"/>
    </source>
</evidence>
<dbReference type="Pfam" id="PF13803">
    <property type="entry name" value="DUF4184"/>
    <property type="match status" value="1"/>
</dbReference>
<keyword evidence="1" id="KW-0812">Transmembrane</keyword>
<comment type="caution">
    <text evidence="2">The sequence shown here is derived from an EMBL/GenBank/DDBJ whole genome shotgun (WGS) entry which is preliminary data.</text>
</comment>
<organism evidence="2 3">
    <name type="scientific">Hymenobacter telluris</name>
    <dbReference type="NCBI Taxonomy" id="2816474"/>
    <lineage>
        <taxon>Bacteria</taxon>
        <taxon>Pseudomonadati</taxon>
        <taxon>Bacteroidota</taxon>
        <taxon>Cytophagia</taxon>
        <taxon>Cytophagales</taxon>
        <taxon>Hymenobacteraceae</taxon>
        <taxon>Hymenobacter</taxon>
    </lineage>
</organism>
<feature type="transmembrane region" description="Helical" evidence="1">
    <location>
        <begin position="107"/>
        <end position="125"/>
    </location>
</feature>
<keyword evidence="1" id="KW-0472">Membrane</keyword>
<accession>A0A939JBI1</accession>
<sequence length="249" mass="27801">MPFTFSHPALVVPLLYARRKYQWISATGLIVGSMAPDCEKFIRLKLASAHSHTVASIFYFSCPVTLAVAFIFHLLVRRPLLAHLPGVLYRRLEKYMSFDWLNYFRRYYWGVLLSAIVGAALHLFWDSFTHNHTLTAEMLPGLRGIMWVGSRTVPIFHVVAFVSSAVGGAIIALAVWLMPARQLKAVPATASVLHYWGLAVVIGVVLEIQWVLLVQPRILSAGIAAITAGLIGILAASVYFRRRMAVRRS</sequence>
<dbReference type="AlphaFoldDB" id="A0A939JBI1"/>
<evidence type="ECO:0000313" key="2">
    <source>
        <dbReference type="EMBL" id="MBO0356818.1"/>
    </source>
</evidence>
<keyword evidence="3" id="KW-1185">Reference proteome</keyword>
<evidence type="ECO:0000313" key="3">
    <source>
        <dbReference type="Proteomes" id="UP000664144"/>
    </source>
</evidence>
<feature type="transmembrane region" description="Helical" evidence="1">
    <location>
        <begin position="192"/>
        <end position="212"/>
    </location>
</feature>